<feature type="site" description="Important for autoinhibition of adenylyltransferase activity" evidence="2">
    <location>
        <position position="151"/>
    </location>
</feature>
<dbReference type="EMBL" id="PVBQ01000017">
    <property type="protein sequence ID" value="PRD46168.1"/>
    <property type="molecule type" value="Genomic_DNA"/>
</dbReference>
<dbReference type="InterPro" id="IPR003812">
    <property type="entry name" value="Fido"/>
</dbReference>
<accession>A0A2S9J086</accession>
<dbReference type="AlphaFoldDB" id="A0A2S9J086"/>
<evidence type="ECO:0000313" key="4">
    <source>
        <dbReference type="EMBL" id="PRD46168.1"/>
    </source>
</evidence>
<dbReference type="Pfam" id="PF02661">
    <property type="entry name" value="Fic"/>
    <property type="match status" value="1"/>
</dbReference>
<dbReference type="RefSeq" id="WP_105718263.1">
    <property type="nucleotide sequence ID" value="NZ_PVBQ01000017.1"/>
</dbReference>
<keyword evidence="1" id="KW-0067">ATP-binding</keyword>
<dbReference type="PANTHER" id="PTHR13504">
    <property type="entry name" value="FIDO DOMAIN-CONTAINING PROTEIN DDB_G0283145"/>
    <property type="match status" value="1"/>
</dbReference>
<dbReference type="InterPro" id="IPR036388">
    <property type="entry name" value="WH-like_DNA-bd_sf"/>
</dbReference>
<organism evidence="4 5">
    <name type="scientific">Sphingobacterium haloxyli</name>
    <dbReference type="NCBI Taxonomy" id="2100533"/>
    <lineage>
        <taxon>Bacteria</taxon>
        <taxon>Pseudomonadati</taxon>
        <taxon>Bacteroidota</taxon>
        <taxon>Sphingobacteriia</taxon>
        <taxon>Sphingobacteriales</taxon>
        <taxon>Sphingobacteriaceae</taxon>
        <taxon>Sphingobacterium</taxon>
    </lineage>
</organism>
<protein>
    <submittedName>
        <fullName evidence="4">Cell filamentation protein Fic</fullName>
    </submittedName>
</protein>
<dbReference type="Gene3D" id="1.10.10.10">
    <property type="entry name" value="Winged helix-like DNA-binding domain superfamily/Winged helix DNA-binding domain"/>
    <property type="match status" value="1"/>
</dbReference>
<dbReference type="PANTHER" id="PTHR13504:SF38">
    <property type="entry name" value="FIDO DOMAIN-CONTAINING PROTEIN"/>
    <property type="match status" value="1"/>
</dbReference>
<dbReference type="Proteomes" id="UP000239711">
    <property type="component" value="Unassembled WGS sequence"/>
</dbReference>
<dbReference type="InterPro" id="IPR036597">
    <property type="entry name" value="Fido-like_dom_sf"/>
</dbReference>
<keyword evidence="5" id="KW-1185">Reference proteome</keyword>
<dbReference type="GO" id="GO:0005524">
    <property type="term" value="F:ATP binding"/>
    <property type="evidence" value="ECO:0007669"/>
    <property type="project" value="UniProtKB-KW"/>
</dbReference>
<dbReference type="Gene3D" id="1.10.3290.10">
    <property type="entry name" value="Fido-like domain"/>
    <property type="match status" value="1"/>
</dbReference>
<evidence type="ECO:0000259" key="3">
    <source>
        <dbReference type="PROSITE" id="PS51459"/>
    </source>
</evidence>
<keyword evidence="1" id="KW-0547">Nucleotide-binding</keyword>
<dbReference type="SUPFAM" id="SSF140931">
    <property type="entry name" value="Fic-like"/>
    <property type="match status" value="1"/>
</dbReference>
<dbReference type="InterPro" id="IPR040198">
    <property type="entry name" value="Fido_containing"/>
</dbReference>
<evidence type="ECO:0000313" key="5">
    <source>
        <dbReference type="Proteomes" id="UP000239711"/>
    </source>
</evidence>
<evidence type="ECO:0000256" key="1">
    <source>
        <dbReference type="PIRSR" id="PIRSR640198-2"/>
    </source>
</evidence>
<feature type="binding site" evidence="1">
    <location>
        <begin position="280"/>
        <end position="287"/>
    </location>
    <ligand>
        <name>ATP</name>
        <dbReference type="ChEBI" id="CHEBI:30616"/>
    </ligand>
</feature>
<proteinExistence type="predicted"/>
<name>A0A2S9J086_9SPHI</name>
<comment type="caution">
    <text evidence="4">The sequence shown here is derived from an EMBL/GenBank/DDBJ whole genome shotgun (WGS) entry which is preliminary data.</text>
</comment>
<dbReference type="PROSITE" id="PS51459">
    <property type="entry name" value="FIDO"/>
    <property type="match status" value="1"/>
</dbReference>
<gene>
    <name evidence="4" type="ORF">C5745_17150</name>
</gene>
<sequence>MAEIGNDIIKFLQENPTSSSPEIHKGIGKGSYATVKRVIANLLESGQIISEGQRRATRYRVSPANQLLGYIDMDAYFEKEIDERDIQEVFNFQLIREVLANADIFTVDEASNLQQLQDEFRRNVAHMSQDVYNKEMERLAIDLSWKSSQIEGNTYSLLETERLLKDKETAAGKPKDDATMLLNHKEALNFIIDNPDYVVPLTIARIEDIHSILVKDLPVERNLRQRRVGISGTNYKPLDNEHQIREALEDMCHLINNKKNIFEQSLLALVLLSYIQAFNDGNKRTARIVSNAILIANQYCPISFRTIDSIEYKKAMLIFYEQNNISVFKEIFMEQFRFAVKTYF</sequence>
<feature type="domain" description="Fido" evidence="3">
    <location>
        <begin position="201"/>
        <end position="334"/>
    </location>
</feature>
<dbReference type="OrthoDB" id="9813719at2"/>
<reference evidence="4 5" key="1">
    <citation type="submission" date="2018-02" db="EMBL/GenBank/DDBJ databases">
        <title>The draft genome of Sphingobacterium sp. 5JN-11.</title>
        <authorList>
            <person name="Liu L."/>
            <person name="Li L."/>
            <person name="Liang L."/>
            <person name="Zhang X."/>
            <person name="Wang T."/>
        </authorList>
    </citation>
    <scope>NUCLEOTIDE SEQUENCE [LARGE SCALE GENOMIC DNA]</scope>
    <source>
        <strain evidence="4 5">5JN-11</strain>
    </source>
</reference>
<evidence type="ECO:0000256" key="2">
    <source>
        <dbReference type="PIRSR" id="PIRSR640198-3"/>
    </source>
</evidence>